<feature type="domain" description="Metal-dependent phosphohydrolase 7TM extracellular" evidence="2">
    <location>
        <begin position="56"/>
        <end position="129"/>
    </location>
</feature>
<sequence length="144" mass="15979">MDRNSPSNPLPDPSRSLGERIRYHGARALLLVVLAVVITLFFPPTEISDSRIPPQGSVAQEDVTAEIAFSVPKNVSELERDWQLAMQAVPPTFQYLEETGESVAQELNAFFEQLDSAVVARDSVSFEEILRNSQIAATPSQMEY</sequence>
<dbReference type="InterPro" id="IPR011624">
    <property type="entry name" value="Metal-dep_PHydrolase_7TM_extra"/>
</dbReference>
<evidence type="ECO:0000313" key="3">
    <source>
        <dbReference type="EMBL" id="SVB74743.1"/>
    </source>
</evidence>
<name>A0A382GJC4_9ZZZZ</name>
<keyword evidence="1" id="KW-0812">Transmembrane</keyword>
<reference evidence="3" key="1">
    <citation type="submission" date="2018-05" db="EMBL/GenBank/DDBJ databases">
        <authorList>
            <person name="Lanie J.A."/>
            <person name="Ng W.-L."/>
            <person name="Kazmierczak K.M."/>
            <person name="Andrzejewski T.M."/>
            <person name="Davidsen T.M."/>
            <person name="Wayne K.J."/>
            <person name="Tettelin H."/>
            <person name="Glass J.I."/>
            <person name="Rusch D."/>
            <person name="Podicherti R."/>
            <person name="Tsui H.-C.T."/>
            <person name="Winkler M.E."/>
        </authorList>
    </citation>
    <scope>NUCLEOTIDE SEQUENCE</scope>
</reference>
<proteinExistence type="predicted"/>
<protein>
    <recommendedName>
        <fullName evidence="2">Metal-dependent phosphohydrolase 7TM extracellular domain-containing protein</fullName>
    </recommendedName>
</protein>
<feature type="non-terminal residue" evidence="3">
    <location>
        <position position="144"/>
    </location>
</feature>
<evidence type="ECO:0000256" key="1">
    <source>
        <dbReference type="SAM" id="Phobius"/>
    </source>
</evidence>
<dbReference type="EMBL" id="UINC01055640">
    <property type="protein sequence ID" value="SVB74743.1"/>
    <property type="molecule type" value="Genomic_DNA"/>
</dbReference>
<evidence type="ECO:0000259" key="2">
    <source>
        <dbReference type="Pfam" id="PF07697"/>
    </source>
</evidence>
<organism evidence="3">
    <name type="scientific">marine metagenome</name>
    <dbReference type="NCBI Taxonomy" id="408172"/>
    <lineage>
        <taxon>unclassified sequences</taxon>
        <taxon>metagenomes</taxon>
        <taxon>ecological metagenomes</taxon>
    </lineage>
</organism>
<dbReference type="Pfam" id="PF07697">
    <property type="entry name" value="7TMR-HDED"/>
    <property type="match status" value="1"/>
</dbReference>
<keyword evidence="1" id="KW-0472">Membrane</keyword>
<accession>A0A382GJC4</accession>
<dbReference type="AlphaFoldDB" id="A0A382GJC4"/>
<keyword evidence="1" id="KW-1133">Transmembrane helix</keyword>
<feature type="transmembrane region" description="Helical" evidence="1">
    <location>
        <begin position="21"/>
        <end position="42"/>
    </location>
</feature>
<gene>
    <name evidence="3" type="ORF">METZ01_LOCUS227597</name>
</gene>